<dbReference type="OrthoDB" id="7372634at2759"/>
<organism evidence="6 7">
    <name type="scientific">Diatraea saccharalis</name>
    <name type="common">sugarcane borer</name>
    <dbReference type="NCBI Taxonomy" id="40085"/>
    <lineage>
        <taxon>Eukaryota</taxon>
        <taxon>Metazoa</taxon>
        <taxon>Ecdysozoa</taxon>
        <taxon>Arthropoda</taxon>
        <taxon>Hexapoda</taxon>
        <taxon>Insecta</taxon>
        <taxon>Pterygota</taxon>
        <taxon>Neoptera</taxon>
        <taxon>Endopterygota</taxon>
        <taxon>Lepidoptera</taxon>
        <taxon>Glossata</taxon>
        <taxon>Ditrysia</taxon>
        <taxon>Pyraloidea</taxon>
        <taxon>Crambidae</taxon>
        <taxon>Crambinae</taxon>
        <taxon>Diatraea</taxon>
    </lineage>
</organism>
<evidence type="ECO:0000256" key="1">
    <source>
        <dbReference type="ARBA" id="ARBA00004300"/>
    </source>
</evidence>
<feature type="compositionally biased region" description="Polar residues" evidence="4">
    <location>
        <begin position="17"/>
        <end position="32"/>
    </location>
</feature>
<gene>
    <name evidence="6" type="ORF">DIATSA_LOCUS9149</name>
</gene>
<evidence type="ECO:0000313" key="7">
    <source>
        <dbReference type="Proteomes" id="UP001153714"/>
    </source>
</evidence>
<feature type="compositionally biased region" description="Polar residues" evidence="4">
    <location>
        <begin position="273"/>
        <end position="305"/>
    </location>
</feature>
<keyword evidence="7" id="KW-1185">Reference proteome</keyword>
<accession>A0A9P0CAU9</accession>
<feature type="compositionally biased region" description="Basic and acidic residues" evidence="4">
    <location>
        <begin position="1109"/>
        <end position="1124"/>
    </location>
</feature>
<feature type="region of interest" description="Disordered" evidence="4">
    <location>
        <begin position="381"/>
        <end position="405"/>
    </location>
</feature>
<feature type="region of interest" description="Disordered" evidence="4">
    <location>
        <begin position="533"/>
        <end position="562"/>
    </location>
</feature>
<feature type="compositionally biased region" description="Polar residues" evidence="4">
    <location>
        <begin position="385"/>
        <end position="397"/>
    </location>
</feature>
<feature type="region of interest" description="Disordered" evidence="4">
    <location>
        <begin position="1"/>
        <end position="35"/>
    </location>
</feature>
<evidence type="ECO:0000256" key="4">
    <source>
        <dbReference type="SAM" id="MobiDB-lite"/>
    </source>
</evidence>
<feature type="region of interest" description="Disordered" evidence="4">
    <location>
        <begin position="272"/>
        <end position="313"/>
    </location>
</feature>
<reference evidence="6" key="1">
    <citation type="submission" date="2021-12" db="EMBL/GenBank/DDBJ databases">
        <authorList>
            <person name="King R."/>
        </authorList>
    </citation>
    <scope>NUCLEOTIDE SEQUENCE</scope>
</reference>
<dbReference type="GO" id="GO:0005813">
    <property type="term" value="C:centrosome"/>
    <property type="evidence" value="ECO:0007669"/>
    <property type="project" value="UniProtKB-SubCell"/>
</dbReference>
<name>A0A9P0CAU9_9NEOP</name>
<feature type="compositionally biased region" description="Basic and acidic residues" evidence="4">
    <location>
        <begin position="760"/>
        <end position="770"/>
    </location>
</feature>
<feature type="region of interest" description="Disordered" evidence="4">
    <location>
        <begin position="69"/>
        <end position="105"/>
    </location>
</feature>
<protein>
    <recommendedName>
        <fullName evidence="5">ALMS motif domain-containing protein</fullName>
    </recommendedName>
</protein>
<feature type="compositionally biased region" description="Polar residues" evidence="4">
    <location>
        <begin position="1259"/>
        <end position="1284"/>
    </location>
</feature>
<feature type="region of interest" description="Disordered" evidence="4">
    <location>
        <begin position="1176"/>
        <end position="1209"/>
    </location>
</feature>
<feature type="compositionally biased region" description="Basic and acidic residues" evidence="4">
    <location>
        <begin position="1185"/>
        <end position="1195"/>
    </location>
</feature>
<evidence type="ECO:0000256" key="3">
    <source>
        <dbReference type="ARBA" id="ARBA00023212"/>
    </source>
</evidence>
<feature type="region of interest" description="Disordered" evidence="4">
    <location>
        <begin position="1103"/>
        <end position="1129"/>
    </location>
</feature>
<comment type="subcellular location">
    <subcellularLocation>
        <location evidence="1">Cytoplasm</location>
        <location evidence="1">Cytoskeleton</location>
        <location evidence="1">Microtubule organizing center</location>
        <location evidence="1">Centrosome</location>
    </subcellularLocation>
</comment>
<dbReference type="Pfam" id="PF15309">
    <property type="entry name" value="ALMS_motif"/>
    <property type="match status" value="1"/>
</dbReference>
<keyword evidence="3" id="KW-0206">Cytoskeleton</keyword>
<keyword evidence="2" id="KW-0963">Cytoplasm</keyword>
<feature type="compositionally biased region" description="Polar residues" evidence="4">
    <location>
        <begin position="1"/>
        <end position="10"/>
    </location>
</feature>
<evidence type="ECO:0000256" key="2">
    <source>
        <dbReference type="ARBA" id="ARBA00022490"/>
    </source>
</evidence>
<evidence type="ECO:0000259" key="5">
    <source>
        <dbReference type="Pfam" id="PF15309"/>
    </source>
</evidence>
<feature type="domain" description="ALMS motif" evidence="5">
    <location>
        <begin position="1454"/>
        <end position="1586"/>
    </location>
</feature>
<dbReference type="InterPro" id="IPR029299">
    <property type="entry name" value="ALMS_motif"/>
</dbReference>
<dbReference type="EMBL" id="OU893334">
    <property type="protein sequence ID" value="CAH0758741.1"/>
    <property type="molecule type" value="Genomic_DNA"/>
</dbReference>
<feature type="region of interest" description="Disordered" evidence="4">
    <location>
        <begin position="721"/>
        <end position="790"/>
    </location>
</feature>
<feature type="region of interest" description="Disordered" evidence="4">
    <location>
        <begin position="1236"/>
        <end position="1284"/>
    </location>
</feature>
<evidence type="ECO:0000313" key="6">
    <source>
        <dbReference type="EMBL" id="CAH0758741.1"/>
    </source>
</evidence>
<reference evidence="6" key="2">
    <citation type="submission" date="2022-10" db="EMBL/GenBank/DDBJ databases">
        <authorList>
            <consortium name="ENA_rothamsted_submissions"/>
            <consortium name="culmorum"/>
            <person name="King R."/>
        </authorList>
    </citation>
    <scope>NUCLEOTIDE SEQUENCE</scope>
</reference>
<dbReference type="Proteomes" id="UP001153714">
    <property type="component" value="Chromosome 3"/>
</dbReference>
<sequence>MNEDNQSQKSMDAHLDTSMNKPLSPTSSITSQRKLEWDSLADVGYANDDKKGSASSLSTLERLALKQQYSNNDTKEDTELGPPTAHSTPVDIDIKPKNKKGATRKTTKMFQKDIEIVEVNVPQSSETRTSQSINVNLTKHISFNMDKSGKLSVDNVKNDINITPNEEKMEQEVIPNMKTDKEIQTSLIKTKEKFGSSAQLKSEQYGHQKNTVLINLNTLKKRYRRKRGNVARRKLKINKMKFDINKENIPIQEKNTEQVSAAESFEYMPGHIYNQNQNNFGSTRPPNNNNDNKSSLESSRAVTTDSSKSSKHSFSKDLEKSIDLLKVALQKHYNDSELKNKLVKEVVQRLLKSRYRDDDSTTDFLSGLSFSSKKLGLGSLKPSGHLTTSTSDSNNTELKPKLPGPKKSILRLDKFNSNILASTSQSAPNLPIASSSEKLLIPNSLKQITSNTESDVSSGGKDSSDTVFLKTSSEELYQKYLEALRREEAYRKHLRDKELFLKQKLVSSDTVFKISQPDEKVNNRLKDLIKDLTRNNYDDGSGDASKLEGGSNSNLDIQRGDGFRKHRSHSVFTLSSGNSDDNRKANLKKRLQNEMKHAKPSHTMEDQHCCPHHFTASKVGVVDSSVQVNIRCNEHSMDKDMCQGHVVLPCNIHQHNREPFKNVAHVIPDDASGEIKYVCLCSQKPAVTQEVPENMLIYKCSRLTNRAVQLEDYTSKTSNTVGIQCMGNHQSTPRYDNKYEPSTSKFSDDMMSPKIQSTRSSDRSDLERMSKSSQTNIKLPKEKSNESSTSSLVEQKKCDVLAKIKNNKLQNIDSEATRCVQTEISINPRISDLSLTDVNILTDIECEKLISDQIVKCSSESDVTYSNFNKKNLDHGVKSCTKSTQENNWHNAGTTSKLNKEIQSNLELNNNKVVPDSIPEVDHLTSDNFKIPIQGTNMTLMVRIDSKTDEIKTHGVGTDNVEISEKTTCLSEECTKGVQSHAIDIFTMIGKESFTIDKQTPTERNLPRNDGYKEAFYQQCTIKPCIKSDIKSHTYPKITQINPKPFLRSNTDTERMVSTNVQTDKIDKNNFITQEDIIKVSLATKAIDSDKIKNSKVCSIKSDSQSSNELKDSSSEAQGRKSSSDDPIMDIIKDITKRYTKRDVDRIKRKKCYKEIMNVLNYLLNTEDGTDFEQLKLSDSSSTRNTDDEYSKNERNTLSAKVNPVSEESVKIEKEPLTVIKKDKKQCECSKRLQEQSASKSSEKETPLVDPPCTEDKAVQSSPRTSNRHNNYSESSEIQATTEFPSTSSESATCKVLSKIKRECEKYHQKRCKCHGAKKCEASSSTSVTCEQCKRNHHCPYKSHKCHRMKTSADKIRKKCVAYNLIIQTSDSMVSEETIVNNETKPLRNIVVKVPPKRKQYENAPFKEVYTKIEKTLPQCSPRCDPKVLRSSSLPNESEMSSFDDCMKKNKVYTVKEYLEINRPDFVQKSSHRQESLKHISEMRANQRAAQLQLLSAQLDRRPSLTSLSETELRRLAEDLGMEIRKKKIAPKFINEREMKKHSEKIYKSLPEVVQKKEEAKKENIKKTNLLMANIFKKNLQKKTLRGSVNLSNYSTIIKI</sequence>
<proteinExistence type="predicted"/>
<feature type="compositionally biased region" description="Polar residues" evidence="4">
    <location>
        <begin position="721"/>
        <end position="745"/>
    </location>
</feature>